<evidence type="ECO:0000313" key="3">
    <source>
        <dbReference type="Proteomes" id="UP000824890"/>
    </source>
</evidence>
<feature type="non-terminal residue" evidence="2">
    <location>
        <position position="1"/>
    </location>
</feature>
<gene>
    <name evidence="2" type="ORF">HID58_032911</name>
</gene>
<protein>
    <submittedName>
        <fullName evidence="2">Uncharacterized protein</fullName>
    </submittedName>
</protein>
<proteinExistence type="predicted"/>
<feature type="region of interest" description="Disordered" evidence="1">
    <location>
        <begin position="84"/>
        <end position="113"/>
    </location>
</feature>
<dbReference type="Proteomes" id="UP000824890">
    <property type="component" value="Unassembled WGS sequence"/>
</dbReference>
<accession>A0ABQ8BXQ3</accession>
<evidence type="ECO:0000313" key="2">
    <source>
        <dbReference type="EMBL" id="KAH0909590.1"/>
    </source>
</evidence>
<feature type="compositionally biased region" description="Acidic residues" evidence="1">
    <location>
        <begin position="89"/>
        <end position="113"/>
    </location>
</feature>
<comment type="caution">
    <text evidence="2">The sequence shown here is derived from an EMBL/GenBank/DDBJ whole genome shotgun (WGS) entry which is preliminary data.</text>
</comment>
<reference evidence="2 3" key="1">
    <citation type="submission" date="2021-05" db="EMBL/GenBank/DDBJ databases">
        <title>Genome Assembly of Synthetic Allotetraploid Brassica napus Reveals Homoeologous Exchanges between Subgenomes.</title>
        <authorList>
            <person name="Davis J.T."/>
        </authorList>
    </citation>
    <scope>NUCLEOTIDE SEQUENCE [LARGE SCALE GENOMIC DNA]</scope>
    <source>
        <strain evidence="3">cv. Da-Ae</strain>
        <tissue evidence="2">Seedling</tissue>
    </source>
</reference>
<keyword evidence="3" id="KW-1185">Reference proteome</keyword>
<organism evidence="2 3">
    <name type="scientific">Brassica napus</name>
    <name type="common">Rape</name>
    <dbReference type="NCBI Taxonomy" id="3708"/>
    <lineage>
        <taxon>Eukaryota</taxon>
        <taxon>Viridiplantae</taxon>
        <taxon>Streptophyta</taxon>
        <taxon>Embryophyta</taxon>
        <taxon>Tracheophyta</taxon>
        <taxon>Spermatophyta</taxon>
        <taxon>Magnoliopsida</taxon>
        <taxon>eudicotyledons</taxon>
        <taxon>Gunneridae</taxon>
        <taxon>Pentapetalae</taxon>
        <taxon>rosids</taxon>
        <taxon>malvids</taxon>
        <taxon>Brassicales</taxon>
        <taxon>Brassicaceae</taxon>
        <taxon>Brassiceae</taxon>
        <taxon>Brassica</taxon>
    </lineage>
</organism>
<dbReference type="EMBL" id="JAGKQM010000009">
    <property type="protein sequence ID" value="KAH0909590.1"/>
    <property type="molecule type" value="Genomic_DNA"/>
</dbReference>
<evidence type="ECO:0000256" key="1">
    <source>
        <dbReference type="SAM" id="MobiDB-lite"/>
    </source>
</evidence>
<sequence length="113" mass="13364">SGTEVKTDATYHYVRELCCKEKLWKPYEIGWENFKAFIVNKKIMSSIALIWYKLPSKELKDLKYVFDTMNDDMVEHKLQGRNVVKLREDDDGEESKDEQPVAEEEDEIQQEAD</sequence>
<name>A0ABQ8BXQ3_BRANA</name>